<dbReference type="EMBL" id="AXCN02000020">
    <property type="status" value="NOT_ANNOTATED_CDS"/>
    <property type="molecule type" value="Genomic_DNA"/>
</dbReference>
<evidence type="ECO:0000256" key="1">
    <source>
        <dbReference type="SAM" id="MobiDB-lite"/>
    </source>
</evidence>
<name>A0A182QJB1_9DIPT</name>
<accession>A0A182QJB1</accession>
<keyword evidence="2" id="KW-1133">Transmembrane helix</keyword>
<evidence type="ECO:0000313" key="3">
    <source>
        <dbReference type="EnsemblMetazoa" id="AFAF011364-PA"/>
    </source>
</evidence>
<proteinExistence type="predicted"/>
<dbReference type="EnsemblMetazoa" id="AFAF011364-RA">
    <property type="protein sequence ID" value="AFAF011364-PA"/>
    <property type="gene ID" value="AFAF011364"/>
</dbReference>
<dbReference type="AlphaFoldDB" id="A0A182QJB1"/>
<dbReference type="VEuPathDB" id="VectorBase:AFAF011364"/>
<feature type="transmembrane region" description="Helical" evidence="2">
    <location>
        <begin position="228"/>
        <end position="248"/>
    </location>
</feature>
<reference evidence="4" key="1">
    <citation type="submission" date="2014-01" db="EMBL/GenBank/DDBJ databases">
        <title>The Genome Sequence of Anopheles farauti FAR1 (V2).</title>
        <authorList>
            <consortium name="The Broad Institute Genomics Platform"/>
            <person name="Neafsey D.E."/>
            <person name="Besansky N."/>
            <person name="Howell P."/>
            <person name="Walton C."/>
            <person name="Young S.K."/>
            <person name="Zeng Q."/>
            <person name="Gargeya S."/>
            <person name="Fitzgerald M."/>
            <person name="Haas B."/>
            <person name="Abouelleil A."/>
            <person name="Allen A.W."/>
            <person name="Alvarado L."/>
            <person name="Arachchi H.M."/>
            <person name="Berlin A.M."/>
            <person name="Chapman S.B."/>
            <person name="Gainer-Dewar J."/>
            <person name="Goldberg J."/>
            <person name="Griggs A."/>
            <person name="Gujja S."/>
            <person name="Hansen M."/>
            <person name="Howarth C."/>
            <person name="Imamovic A."/>
            <person name="Ireland A."/>
            <person name="Larimer J."/>
            <person name="McCowan C."/>
            <person name="Murphy C."/>
            <person name="Pearson M."/>
            <person name="Poon T.W."/>
            <person name="Priest M."/>
            <person name="Roberts A."/>
            <person name="Saif S."/>
            <person name="Shea T."/>
            <person name="Sisk P."/>
            <person name="Sykes S."/>
            <person name="Wortman J."/>
            <person name="Nusbaum C."/>
            <person name="Birren B."/>
        </authorList>
    </citation>
    <scope>NUCLEOTIDE SEQUENCE [LARGE SCALE GENOMIC DNA]</scope>
    <source>
        <strain evidence="4">FAR1</strain>
    </source>
</reference>
<feature type="region of interest" description="Disordered" evidence="1">
    <location>
        <begin position="314"/>
        <end position="333"/>
    </location>
</feature>
<keyword evidence="2" id="KW-0472">Membrane</keyword>
<protein>
    <submittedName>
        <fullName evidence="3">Uncharacterized protein</fullName>
    </submittedName>
</protein>
<organism evidence="3 4">
    <name type="scientific">Anopheles farauti</name>
    <dbReference type="NCBI Taxonomy" id="69004"/>
    <lineage>
        <taxon>Eukaryota</taxon>
        <taxon>Metazoa</taxon>
        <taxon>Ecdysozoa</taxon>
        <taxon>Arthropoda</taxon>
        <taxon>Hexapoda</taxon>
        <taxon>Insecta</taxon>
        <taxon>Pterygota</taxon>
        <taxon>Neoptera</taxon>
        <taxon>Endopterygota</taxon>
        <taxon>Diptera</taxon>
        <taxon>Nematocera</taxon>
        <taxon>Culicoidea</taxon>
        <taxon>Culicidae</taxon>
        <taxon>Anophelinae</taxon>
        <taxon>Anopheles</taxon>
    </lineage>
</organism>
<dbReference type="Proteomes" id="UP000075886">
    <property type="component" value="Unassembled WGS sequence"/>
</dbReference>
<evidence type="ECO:0000256" key="2">
    <source>
        <dbReference type="SAM" id="Phobius"/>
    </source>
</evidence>
<keyword evidence="4" id="KW-1185">Reference proteome</keyword>
<evidence type="ECO:0000313" key="4">
    <source>
        <dbReference type="Proteomes" id="UP000075886"/>
    </source>
</evidence>
<sequence length="333" mass="38800">MIVPWNNCPRVAFEETELQANDCECSPNGWFLQPLAHIPVDGSSLTIFHNPFAPLNCVTFEFYCRKEWGLFGDLLFFAQQEIKRICQPYNFIFNKNKNLWRADMATNPEAEVCRKVKKWLWLDVFIIRDKEFIFMYGCRKKDANLPPSVGAWVLVSLNATEKQRRRVWGEVQLLTAKIPGFKDEWWFTPDEGKPCLQNRTCDYLVNCQTTSEGDEVFVPLLTNNLRNVYMILVPVGLFVLLLTCYLVFKLDPVSTYTLQLDLRKEPDPVRDGNNRLLMMYKETKNSTAERHWMVQFFPDVFFADFPSVRPLRSVPSTFGESSSSNRLKTEPIT</sequence>
<reference evidence="3" key="2">
    <citation type="submission" date="2020-05" db="UniProtKB">
        <authorList>
            <consortium name="EnsemblMetazoa"/>
        </authorList>
    </citation>
    <scope>IDENTIFICATION</scope>
    <source>
        <strain evidence="3">FAR1</strain>
    </source>
</reference>
<keyword evidence="2" id="KW-0812">Transmembrane</keyword>